<keyword evidence="1" id="KW-1133">Transmembrane helix</keyword>
<reference evidence="2" key="2">
    <citation type="submission" date="2013-05" db="EMBL/GenBank/DDBJ databases">
        <authorList>
            <person name="Carter J.-M."/>
            <person name="Baker S.C."/>
            <person name="Pink R."/>
            <person name="Carter D.R.F."/>
            <person name="Collins A."/>
            <person name="Tomlin J."/>
            <person name="Gibbs M."/>
            <person name="Breuker C.J."/>
        </authorList>
    </citation>
    <scope>NUCLEOTIDE SEQUENCE</scope>
    <source>
        <tissue evidence="2">Ovary</tissue>
    </source>
</reference>
<sequence length="109" mass="12993">MSVFFKKTQIFSTYMYYLPDPIFVSFDIPYQASCIASYNSRVLNCPVLCQLSFDFRTKTDSTWNAPYRIRTACRDRDEYSDTNTVIERIIFLIFYLVMSFGTIIYWSIF</sequence>
<name>S4PET2_9NEOP</name>
<evidence type="ECO:0000313" key="2">
    <source>
        <dbReference type="EMBL" id="JAA88208.1"/>
    </source>
</evidence>
<evidence type="ECO:0000256" key="1">
    <source>
        <dbReference type="SAM" id="Phobius"/>
    </source>
</evidence>
<dbReference type="EMBL" id="GAIX01004352">
    <property type="protein sequence ID" value="JAA88208.1"/>
    <property type="molecule type" value="Transcribed_RNA"/>
</dbReference>
<reference evidence="2" key="1">
    <citation type="journal article" date="2013" name="BMC Genomics">
        <title>Unscrambling butterfly oogenesis.</title>
        <authorList>
            <person name="Carter J.M."/>
            <person name="Baker S.C."/>
            <person name="Pink R."/>
            <person name="Carter D.R."/>
            <person name="Collins A."/>
            <person name="Tomlin J."/>
            <person name="Gibbs M."/>
            <person name="Breuker C.J."/>
        </authorList>
    </citation>
    <scope>NUCLEOTIDE SEQUENCE</scope>
    <source>
        <tissue evidence="2">Ovary</tissue>
    </source>
</reference>
<dbReference type="AlphaFoldDB" id="S4PET2"/>
<accession>S4PET2</accession>
<organism evidence="2">
    <name type="scientific">Pararge aegeria</name>
    <name type="common">speckled wood butterfly</name>
    <dbReference type="NCBI Taxonomy" id="116150"/>
    <lineage>
        <taxon>Eukaryota</taxon>
        <taxon>Metazoa</taxon>
        <taxon>Ecdysozoa</taxon>
        <taxon>Arthropoda</taxon>
        <taxon>Hexapoda</taxon>
        <taxon>Insecta</taxon>
        <taxon>Pterygota</taxon>
        <taxon>Neoptera</taxon>
        <taxon>Endopterygota</taxon>
        <taxon>Lepidoptera</taxon>
        <taxon>Glossata</taxon>
        <taxon>Ditrysia</taxon>
        <taxon>Papilionoidea</taxon>
        <taxon>Nymphalidae</taxon>
        <taxon>Satyrinae</taxon>
        <taxon>Satyrini</taxon>
        <taxon>Parargina</taxon>
        <taxon>Pararge</taxon>
    </lineage>
</organism>
<feature type="transmembrane region" description="Helical" evidence="1">
    <location>
        <begin position="89"/>
        <end position="108"/>
    </location>
</feature>
<proteinExistence type="predicted"/>
<keyword evidence="1" id="KW-0472">Membrane</keyword>
<keyword evidence="1" id="KW-0812">Transmembrane</keyword>
<protein>
    <submittedName>
        <fullName evidence="2">Uncharacterized protein</fullName>
    </submittedName>
</protein>
<feature type="non-terminal residue" evidence="2">
    <location>
        <position position="109"/>
    </location>
</feature>